<gene>
    <name evidence="2" type="primary">ORF86719</name>
</gene>
<accession>A0A0B6ZXT0</accession>
<dbReference type="AlphaFoldDB" id="A0A0B6ZXT0"/>
<reference evidence="2" key="1">
    <citation type="submission" date="2014-12" db="EMBL/GenBank/DDBJ databases">
        <title>Insight into the proteome of Arion vulgaris.</title>
        <authorList>
            <person name="Aradska J."/>
            <person name="Bulat T."/>
            <person name="Smidak R."/>
            <person name="Sarate P."/>
            <person name="Gangsoo J."/>
            <person name="Sialana F."/>
            <person name="Bilban M."/>
            <person name="Lubec G."/>
        </authorList>
    </citation>
    <scope>NUCLEOTIDE SEQUENCE</scope>
    <source>
        <tissue evidence="2">Skin</tissue>
    </source>
</reference>
<proteinExistence type="predicted"/>
<feature type="transmembrane region" description="Helical" evidence="1">
    <location>
        <begin position="12"/>
        <end position="34"/>
    </location>
</feature>
<protein>
    <submittedName>
        <fullName evidence="2">Uncharacterized protein</fullName>
    </submittedName>
</protein>
<evidence type="ECO:0000313" key="2">
    <source>
        <dbReference type="EMBL" id="CEK73424.1"/>
    </source>
</evidence>
<dbReference type="EMBL" id="HACG01026559">
    <property type="protein sequence ID" value="CEK73424.1"/>
    <property type="molecule type" value="Transcribed_RNA"/>
</dbReference>
<feature type="non-terminal residue" evidence="2">
    <location>
        <position position="85"/>
    </location>
</feature>
<name>A0A0B6ZXT0_9EUPU</name>
<keyword evidence="1" id="KW-1133">Transmembrane helix</keyword>
<evidence type="ECO:0000256" key="1">
    <source>
        <dbReference type="SAM" id="Phobius"/>
    </source>
</evidence>
<keyword evidence="1" id="KW-0472">Membrane</keyword>
<keyword evidence="1" id="KW-0812">Transmembrane</keyword>
<sequence length="85" mass="8833">MEFKRSSYRYTLIAIIIGAVIIAIGLGVGLGIGLRKDSEKCDNTGQQTGPDIVPNGSKSSSATFKYAAVVADSKIASDIGNDILA</sequence>
<organism evidence="2">
    <name type="scientific">Arion vulgaris</name>
    <dbReference type="NCBI Taxonomy" id="1028688"/>
    <lineage>
        <taxon>Eukaryota</taxon>
        <taxon>Metazoa</taxon>
        <taxon>Spiralia</taxon>
        <taxon>Lophotrochozoa</taxon>
        <taxon>Mollusca</taxon>
        <taxon>Gastropoda</taxon>
        <taxon>Heterobranchia</taxon>
        <taxon>Euthyneura</taxon>
        <taxon>Panpulmonata</taxon>
        <taxon>Eupulmonata</taxon>
        <taxon>Stylommatophora</taxon>
        <taxon>Helicina</taxon>
        <taxon>Arionoidea</taxon>
        <taxon>Arionidae</taxon>
        <taxon>Arion</taxon>
    </lineage>
</organism>